<dbReference type="Proteomes" id="UP001501676">
    <property type="component" value="Unassembled WGS sequence"/>
</dbReference>
<dbReference type="Pfam" id="PF00198">
    <property type="entry name" value="2-oxoacid_dh"/>
    <property type="match status" value="1"/>
</dbReference>
<dbReference type="PROSITE" id="PS51826">
    <property type="entry name" value="PSBD"/>
    <property type="match status" value="1"/>
</dbReference>
<dbReference type="InterPro" id="IPR050743">
    <property type="entry name" value="2-oxoacid_DH_E2_comp"/>
</dbReference>
<gene>
    <name evidence="10" type="ORF">GCM10020369_61870</name>
</gene>
<feature type="region of interest" description="Disordered" evidence="7">
    <location>
        <begin position="80"/>
        <end position="187"/>
    </location>
</feature>
<dbReference type="EC" id="2.3.1.-" evidence="6"/>
<comment type="cofactor">
    <cofactor evidence="1 6">
        <name>(R)-lipoate</name>
        <dbReference type="ChEBI" id="CHEBI:83088"/>
    </cofactor>
</comment>
<feature type="domain" description="Peripheral subunit-binding (PSBD)" evidence="9">
    <location>
        <begin position="250"/>
        <end position="287"/>
    </location>
</feature>
<evidence type="ECO:0000256" key="1">
    <source>
        <dbReference type="ARBA" id="ARBA00001938"/>
    </source>
</evidence>
<dbReference type="InterPro" id="IPR004167">
    <property type="entry name" value="PSBD"/>
</dbReference>
<dbReference type="RefSeq" id="WP_345731775.1">
    <property type="nucleotide sequence ID" value="NZ_BAAAYN010000044.1"/>
</dbReference>
<dbReference type="SUPFAM" id="SSF47005">
    <property type="entry name" value="Peripheral subunit-binding domain of 2-oxo acid dehydrogenase complex"/>
    <property type="match status" value="1"/>
</dbReference>
<dbReference type="InterPro" id="IPR001078">
    <property type="entry name" value="2-oxoacid_DH_actylTfrase"/>
</dbReference>
<evidence type="ECO:0000256" key="2">
    <source>
        <dbReference type="ARBA" id="ARBA00007317"/>
    </source>
</evidence>
<dbReference type="InterPro" id="IPR011053">
    <property type="entry name" value="Single_hybrid_motif"/>
</dbReference>
<keyword evidence="5 6" id="KW-0012">Acyltransferase</keyword>
<sequence length="542" mass="55511">MADIRTFDLPDLGEGLTEGEILRWLVATGDTVTLNQPIVEVETAKAAVEIPSPYAGVVTALHHEEGSTVEVGSPLIAIDTAPGAASPPPNVPSRAASDATGAATSGADTSPGVTAVPGSTAPDAGTDDGGTPDGGTTDTPGGRTPVLVGYGPRSGPARRRARRALPEPENTPAVGGAGLSGDRAEPAPDETLSLLPTIPDALAAGAKPVRHGGLEMGRAAERAATAAGTVSALPTRSTARPHPATTARPRAKPPVRKLARDLGVDLATVPATGPDGTVSRDDVRRAAASATAVPTEPTQTAPTASDVREQRVPVRGVRKLTAEAMVTSVATAPHVTEFLTVDVTRTLRAVRRLRENPAFADVRVGPLLLVAKAVVQAVRRHPELNACWVDGPDGAEIVLKDYVNLGIAAATPRGLMVPNIKDAGRLTMPELASALDSLVAVAKAGRTPPADLSGGTLTITNVGVFGVDAGTPILNPGEAAILCVGQIAERPWVHKGVVKPRAVCQLALSFDHRIVDGEGGSKFLADVGRFLEDPERTALAWA</sequence>
<name>A0ABP6T7B5_9ACTN</name>
<evidence type="ECO:0000259" key="8">
    <source>
        <dbReference type="PROSITE" id="PS50968"/>
    </source>
</evidence>
<comment type="caution">
    <text evidence="10">The sequence shown here is derived from an EMBL/GenBank/DDBJ whole genome shotgun (WGS) entry which is preliminary data.</text>
</comment>
<dbReference type="InterPro" id="IPR000089">
    <property type="entry name" value="Biotin_lipoyl"/>
</dbReference>
<keyword evidence="4 6" id="KW-0450">Lipoyl</keyword>
<keyword evidence="11" id="KW-1185">Reference proteome</keyword>
<dbReference type="SUPFAM" id="SSF52777">
    <property type="entry name" value="CoA-dependent acyltransferases"/>
    <property type="match status" value="1"/>
</dbReference>
<feature type="compositionally biased region" description="Low complexity" evidence="7">
    <location>
        <begin position="134"/>
        <end position="145"/>
    </location>
</feature>
<evidence type="ECO:0000313" key="11">
    <source>
        <dbReference type="Proteomes" id="UP001501676"/>
    </source>
</evidence>
<comment type="similarity">
    <text evidence="2 6">Belongs to the 2-oxoacid dehydrogenase family.</text>
</comment>
<dbReference type="CDD" id="cd06849">
    <property type="entry name" value="lipoyl_domain"/>
    <property type="match status" value="1"/>
</dbReference>
<dbReference type="Gene3D" id="2.40.50.100">
    <property type="match status" value="1"/>
</dbReference>
<dbReference type="PROSITE" id="PS50968">
    <property type="entry name" value="BIOTINYL_LIPOYL"/>
    <property type="match status" value="1"/>
</dbReference>
<dbReference type="Pfam" id="PF02817">
    <property type="entry name" value="E3_binding"/>
    <property type="match status" value="1"/>
</dbReference>
<dbReference type="SUPFAM" id="SSF51230">
    <property type="entry name" value="Single hybrid motif"/>
    <property type="match status" value="1"/>
</dbReference>
<keyword evidence="3 6" id="KW-0808">Transferase</keyword>
<evidence type="ECO:0000256" key="3">
    <source>
        <dbReference type="ARBA" id="ARBA00022679"/>
    </source>
</evidence>
<evidence type="ECO:0000313" key="10">
    <source>
        <dbReference type="EMBL" id="GAA3394024.1"/>
    </source>
</evidence>
<dbReference type="EMBL" id="BAAAYN010000044">
    <property type="protein sequence ID" value="GAA3394024.1"/>
    <property type="molecule type" value="Genomic_DNA"/>
</dbReference>
<dbReference type="PANTHER" id="PTHR43178:SF5">
    <property type="entry name" value="LIPOAMIDE ACYLTRANSFERASE COMPONENT OF BRANCHED-CHAIN ALPHA-KETO ACID DEHYDROGENASE COMPLEX, MITOCHONDRIAL"/>
    <property type="match status" value="1"/>
</dbReference>
<dbReference type="Pfam" id="PF00364">
    <property type="entry name" value="Biotin_lipoyl"/>
    <property type="match status" value="1"/>
</dbReference>
<protein>
    <recommendedName>
        <fullName evidence="6">Dihydrolipoamide acetyltransferase component of pyruvate dehydrogenase complex</fullName>
        <ecNumber evidence="6">2.3.1.-</ecNumber>
    </recommendedName>
</protein>
<dbReference type="Gene3D" id="3.30.559.10">
    <property type="entry name" value="Chloramphenicol acetyltransferase-like domain"/>
    <property type="match status" value="1"/>
</dbReference>
<dbReference type="Gene3D" id="4.10.320.10">
    <property type="entry name" value="E3-binding domain"/>
    <property type="match status" value="1"/>
</dbReference>
<feature type="domain" description="Lipoyl-binding" evidence="8">
    <location>
        <begin position="4"/>
        <end position="79"/>
    </location>
</feature>
<reference evidence="11" key="1">
    <citation type="journal article" date="2019" name="Int. J. Syst. Evol. Microbiol.">
        <title>The Global Catalogue of Microorganisms (GCM) 10K type strain sequencing project: providing services to taxonomists for standard genome sequencing and annotation.</title>
        <authorList>
            <consortium name="The Broad Institute Genomics Platform"/>
            <consortium name="The Broad Institute Genome Sequencing Center for Infectious Disease"/>
            <person name="Wu L."/>
            <person name="Ma J."/>
        </authorList>
    </citation>
    <scope>NUCLEOTIDE SEQUENCE [LARGE SCALE GENOMIC DNA]</scope>
    <source>
        <strain evidence="11">JCM 9458</strain>
    </source>
</reference>
<feature type="compositionally biased region" description="Low complexity" evidence="7">
    <location>
        <begin position="226"/>
        <end position="248"/>
    </location>
</feature>
<dbReference type="PANTHER" id="PTHR43178">
    <property type="entry name" value="DIHYDROLIPOAMIDE ACETYLTRANSFERASE COMPONENT OF PYRUVATE DEHYDROGENASE COMPLEX"/>
    <property type="match status" value="1"/>
</dbReference>
<dbReference type="InterPro" id="IPR023213">
    <property type="entry name" value="CAT-like_dom_sf"/>
</dbReference>
<proteinExistence type="inferred from homology"/>
<accession>A0ABP6T7B5</accession>
<organism evidence="10 11">
    <name type="scientific">Cryptosporangium minutisporangium</name>
    <dbReference type="NCBI Taxonomy" id="113569"/>
    <lineage>
        <taxon>Bacteria</taxon>
        <taxon>Bacillati</taxon>
        <taxon>Actinomycetota</taxon>
        <taxon>Actinomycetes</taxon>
        <taxon>Cryptosporangiales</taxon>
        <taxon>Cryptosporangiaceae</taxon>
        <taxon>Cryptosporangium</taxon>
    </lineage>
</organism>
<feature type="compositionally biased region" description="Low complexity" evidence="7">
    <location>
        <begin position="95"/>
        <end position="110"/>
    </location>
</feature>
<evidence type="ECO:0000256" key="5">
    <source>
        <dbReference type="ARBA" id="ARBA00023315"/>
    </source>
</evidence>
<dbReference type="PROSITE" id="PS00189">
    <property type="entry name" value="LIPOYL"/>
    <property type="match status" value="1"/>
</dbReference>
<evidence type="ECO:0000256" key="4">
    <source>
        <dbReference type="ARBA" id="ARBA00022823"/>
    </source>
</evidence>
<feature type="region of interest" description="Disordered" evidence="7">
    <location>
        <begin position="226"/>
        <end position="254"/>
    </location>
</feature>
<dbReference type="InterPro" id="IPR036625">
    <property type="entry name" value="E3-bd_dom_sf"/>
</dbReference>
<evidence type="ECO:0000256" key="7">
    <source>
        <dbReference type="SAM" id="MobiDB-lite"/>
    </source>
</evidence>
<feature type="region of interest" description="Disordered" evidence="7">
    <location>
        <begin position="287"/>
        <end position="308"/>
    </location>
</feature>
<dbReference type="InterPro" id="IPR003016">
    <property type="entry name" value="2-oxoA_DH_lipoyl-BS"/>
</dbReference>
<evidence type="ECO:0000256" key="6">
    <source>
        <dbReference type="RuleBase" id="RU003423"/>
    </source>
</evidence>
<evidence type="ECO:0000259" key="9">
    <source>
        <dbReference type="PROSITE" id="PS51826"/>
    </source>
</evidence>